<reference evidence="1 2" key="1">
    <citation type="submission" date="2023-06" db="EMBL/GenBank/DDBJ databases">
        <authorList>
            <person name="Lu Y."/>
        </authorList>
    </citation>
    <scope>NUCLEOTIDE SEQUENCE [LARGE SCALE GENOMIC DNA]</scope>
</reference>
<name>A0AAX4ASV3_9CAUD</name>
<evidence type="ECO:0000313" key="2">
    <source>
        <dbReference type="Proteomes" id="UP001304998"/>
    </source>
</evidence>
<dbReference type="EMBL" id="OR230584">
    <property type="protein sequence ID" value="WNA15618.1"/>
    <property type="molecule type" value="Genomic_DNA"/>
</dbReference>
<gene>
    <name evidence="1" type="ORF">P643_39</name>
</gene>
<organism evidence="1 2">
    <name type="scientific">Klebsiella phage QL</name>
    <dbReference type="NCBI Taxonomy" id="3062018"/>
    <lineage>
        <taxon>Viruses</taxon>
        <taxon>Duplodnaviria</taxon>
        <taxon>Heunggongvirae</taxon>
        <taxon>Uroviricota</taxon>
        <taxon>Caudoviricetes</taxon>
        <taxon>Autographivirales</taxon>
        <taxon>Autoscriptoviridae</taxon>
        <taxon>Slopekvirinae</taxon>
        <taxon>Drulisvirus</taxon>
        <taxon>Drulisvirus QL</taxon>
    </lineage>
</organism>
<keyword evidence="2" id="KW-1185">Reference proteome</keyword>
<evidence type="ECO:0000313" key="1">
    <source>
        <dbReference type="EMBL" id="WNA15618.1"/>
    </source>
</evidence>
<sequence>MPLLCCSYSYHINSMEITESSQSQQIILFNYLVDPSVFPCYPNPPTPPKGTPITTPL</sequence>
<accession>A0AAX4ASV3</accession>
<protein>
    <submittedName>
        <fullName evidence="1">Uncharacterized protein</fullName>
    </submittedName>
</protein>
<proteinExistence type="predicted"/>
<dbReference type="Proteomes" id="UP001304998">
    <property type="component" value="Segment"/>
</dbReference>